<keyword evidence="2" id="KW-1185">Reference proteome</keyword>
<reference evidence="1 2" key="2">
    <citation type="journal article" date="2010" name="Nucleic Acids Res.">
        <title>BeetleBase in 2010: revisions to provide comprehensive genomic information for Tribolium castaneum.</title>
        <authorList>
            <person name="Kim H.S."/>
            <person name="Murphy T."/>
            <person name="Xia J."/>
            <person name="Caragea D."/>
            <person name="Park Y."/>
            <person name="Beeman R.W."/>
            <person name="Lorenzen M.D."/>
            <person name="Butcher S."/>
            <person name="Manak J.R."/>
            <person name="Brown S.J."/>
        </authorList>
    </citation>
    <scope>GENOME REANNOTATION</scope>
    <source>
        <strain evidence="1 2">Georgia GA2</strain>
    </source>
</reference>
<gene>
    <name evidence="1" type="primary">GLEAN_14178</name>
    <name evidence="1" type="ORF">TcasGA2_TC014178</name>
</gene>
<dbReference type="Proteomes" id="UP000007266">
    <property type="component" value="Linkage group 1"/>
</dbReference>
<evidence type="ECO:0000313" key="1">
    <source>
        <dbReference type="EMBL" id="EFA11469.1"/>
    </source>
</evidence>
<proteinExistence type="predicted"/>
<sequence>MTLTEKTTLRDEQRRPDLLVLSDFFYCYLHEEQVHHLTLEVSSNEIVKLFTRKINENIKKRSCGDDGTTE</sequence>
<dbReference type="HOGENOM" id="CLU_2761079_0_0_1"/>
<dbReference type="InParanoid" id="D6W6W1"/>
<evidence type="ECO:0000313" key="2">
    <source>
        <dbReference type="Proteomes" id="UP000007266"/>
    </source>
</evidence>
<dbReference type="EMBL" id="KQ971307">
    <property type="protein sequence ID" value="EFA11469.1"/>
    <property type="molecule type" value="Genomic_DNA"/>
</dbReference>
<name>D6W6W1_TRICA</name>
<organism evidence="1 2">
    <name type="scientific">Tribolium castaneum</name>
    <name type="common">Red flour beetle</name>
    <dbReference type="NCBI Taxonomy" id="7070"/>
    <lineage>
        <taxon>Eukaryota</taxon>
        <taxon>Metazoa</taxon>
        <taxon>Ecdysozoa</taxon>
        <taxon>Arthropoda</taxon>
        <taxon>Hexapoda</taxon>
        <taxon>Insecta</taxon>
        <taxon>Pterygota</taxon>
        <taxon>Neoptera</taxon>
        <taxon>Endopterygota</taxon>
        <taxon>Coleoptera</taxon>
        <taxon>Polyphaga</taxon>
        <taxon>Cucujiformia</taxon>
        <taxon>Tenebrionidae</taxon>
        <taxon>Tenebrionidae incertae sedis</taxon>
        <taxon>Tribolium</taxon>
    </lineage>
</organism>
<accession>D6W6W1</accession>
<dbReference type="AlphaFoldDB" id="D6W6W1"/>
<protein>
    <submittedName>
        <fullName evidence="1">Uncharacterized protein</fullName>
    </submittedName>
</protein>
<reference evidence="1 2" key="1">
    <citation type="journal article" date="2008" name="Nature">
        <title>The genome of the model beetle and pest Tribolium castaneum.</title>
        <authorList>
            <consortium name="Tribolium Genome Sequencing Consortium"/>
            <person name="Richards S."/>
            <person name="Gibbs R.A."/>
            <person name="Weinstock G.M."/>
            <person name="Brown S.J."/>
            <person name="Denell R."/>
            <person name="Beeman R.W."/>
            <person name="Gibbs R."/>
            <person name="Beeman R.W."/>
            <person name="Brown S.J."/>
            <person name="Bucher G."/>
            <person name="Friedrich M."/>
            <person name="Grimmelikhuijzen C.J."/>
            <person name="Klingler M."/>
            <person name="Lorenzen M."/>
            <person name="Richards S."/>
            <person name="Roth S."/>
            <person name="Schroder R."/>
            <person name="Tautz D."/>
            <person name="Zdobnov E.M."/>
            <person name="Muzny D."/>
            <person name="Gibbs R.A."/>
            <person name="Weinstock G.M."/>
            <person name="Attaway T."/>
            <person name="Bell S."/>
            <person name="Buhay C.J."/>
            <person name="Chandrabose M.N."/>
            <person name="Chavez D."/>
            <person name="Clerk-Blankenburg K.P."/>
            <person name="Cree A."/>
            <person name="Dao M."/>
            <person name="Davis C."/>
            <person name="Chacko J."/>
            <person name="Dinh H."/>
            <person name="Dugan-Rocha S."/>
            <person name="Fowler G."/>
            <person name="Garner T.T."/>
            <person name="Garnes J."/>
            <person name="Gnirke A."/>
            <person name="Hawes A."/>
            <person name="Hernandez J."/>
            <person name="Hines S."/>
            <person name="Holder M."/>
            <person name="Hume J."/>
            <person name="Jhangiani S.N."/>
            <person name="Joshi V."/>
            <person name="Khan Z.M."/>
            <person name="Jackson L."/>
            <person name="Kovar C."/>
            <person name="Kowis A."/>
            <person name="Lee S."/>
            <person name="Lewis L.R."/>
            <person name="Margolis J."/>
            <person name="Morgan M."/>
            <person name="Nazareth L.V."/>
            <person name="Nguyen N."/>
            <person name="Okwuonu G."/>
            <person name="Parker D."/>
            <person name="Richards S."/>
            <person name="Ruiz S.J."/>
            <person name="Santibanez J."/>
            <person name="Savard J."/>
            <person name="Scherer S.E."/>
            <person name="Schneider B."/>
            <person name="Sodergren E."/>
            <person name="Tautz D."/>
            <person name="Vattahil S."/>
            <person name="Villasana D."/>
            <person name="White C.S."/>
            <person name="Wright R."/>
            <person name="Park Y."/>
            <person name="Beeman R.W."/>
            <person name="Lord J."/>
            <person name="Oppert B."/>
            <person name="Lorenzen M."/>
            <person name="Brown S."/>
            <person name="Wang L."/>
            <person name="Savard J."/>
            <person name="Tautz D."/>
            <person name="Richards S."/>
            <person name="Weinstock G."/>
            <person name="Gibbs R.A."/>
            <person name="Liu Y."/>
            <person name="Worley K."/>
            <person name="Weinstock G."/>
            <person name="Elsik C.G."/>
            <person name="Reese J.T."/>
            <person name="Elhaik E."/>
            <person name="Landan G."/>
            <person name="Graur D."/>
            <person name="Arensburger P."/>
            <person name="Atkinson P."/>
            <person name="Beeman R.W."/>
            <person name="Beidler J."/>
            <person name="Brown S.J."/>
            <person name="Demuth J.P."/>
            <person name="Drury D.W."/>
            <person name="Du Y.Z."/>
            <person name="Fujiwara H."/>
            <person name="Lorenzen M."/>
            <person name="Maselli V."/>
            <person name="Osanai M."/>
            <person name="Park Y."/>
            <person name="Robertson H.M."/>
            <person name="Tu Z."/>
            <person name="Wang J.J."/>
            <person name="Wang S."/>
            <person name="Richards S."/>
            <person name="Song H."/>
            <person name="Zhang L."/>
            <person name="Sodergren E."/>
            <person name="Werner D."/>
            <person name="Stanke M."/>
            <person name="Morgenstern B."/>
            <person name="Solovyev V."/>
            <person name="Kosarev P."/>
            <person name="Brown G."/>
            <person name="Chen H.C."/>
            <person name="Ermolaeva O."/>
            <person name="Hlavina W."/>
            <person name="Kapustin Y."/>
            <person name="Kiryutin B."/>
            <person name="Kitts P."/>
            <person name="Maglott D."/>
            <person name="Pruitt K."/>
            <person name="Sapojnikov V."/>
            <person name="Souvorov A."/>
            <person name="Mackey A.J."/>
            <person name="Waterhouse R.M."/>
            <person name="Wyder S."/>
            <person name="Zdobnov E.M."/>
            <person name="Zdobnov E.M."/>
            <person name="Wyder S."/>
            <person name="Kriventseva E.V."/>
            <person name="Kadowaki T."/>
            <person name="Bork P."/>
            <person name="Aranda M."/>
            <person name="Bao R."/>
            <person name="Beermann A."/>
            <person name="Berns N."/>
            <person name="Bolognesi R."/>
            <person name="Bonneton F."/>
            <person name="Bopp D."/>
            <person name="Brown S.J."/>
            <person name="Bucher G."/>
            <person name="Butts T."/>
            <person name="Chaumot A."/>
            <person name="Denell R.E."/>
            <person name="Ferrier D.E."/>
            <person name="Friedrich M."/>
            <person name="Gordon C.M."/>
            <person name="Jindra M."/>
            <person name="Klingler M."/>
            <person name="Lan Q."/>
            <person name="Lattorff H.M."/>
            <person name="Laudet V."/>
            <person name="von Levetsow C."/>
            <person name="Liu Z."/>
            <person name="Lutz R."/>
            <person name="Lynch J.A."/>
            <person name="da Fonseca R.N."/>
            <person name="Posnien N."/>
            <person name="Reuter R."/>
            <person name="Roth S."/>
            <person name="Savard J."/>
            <person name="Schinko J.B."/>
            <person name="Schmitt C."/>
            <person name="Schoppmeier M."/>
            <person name="Schroder R."/>
            <person name="Shippy T.D."/>
            <person name="Simonnet F."/>
            <person name="Marques-Souza H."/>
            <person name="Tautz D."/>
            <person name="Tomoyasu Y."/>
            <person name="Trauner J."/>
            <person name="Van der Zee M."/>
            <person name="Vervoort M."/>
            <person name="Wittkopp N."/>
            <person name="Wimmer E.A."/>
            <person name="Yang X."/>
            <person name="Jones A.K."/>
            <person name="Sattelle D.B."/>
            <person name="Ebert P.R."/>
            <person name="Nelson D."/>
            <person name="Scott J.G."/>
            <person name="Beeman R.W."/>
            <person name="Muthukrishnan S."/>
            <person name="Kramer K.J."/>
            <person name="Arakane Y."/>
            <person name="Beeman R.W."/>
            <person name="Zhu Q."/>
            <person name="Hogenkamp D."/>
            <person name="Dixit R."/>
            <person name="Oppert B."/>
            <person name="Jiang H."/>
            <person name="Zou Z."/>
            <person name="Marshall J."/>
            <person name="Elpidina E."/>
            <person name="Vinokurov K."/>
            <person name="Oppert C."/>
            <person name="Zou Z."/>
            <person name="Evans J."/>
            <person name="Lu Z."/>
            <person name="Zhao P."/>
            <person name="Sumathipala N."/>
            <person name="Altincicek B."/>
            <person name="Vilcinskas A."/>
            <person name="Williams M."/>
            <person name="Hultmark D."/>
            <person name="Hetru C."/>
            <person name="Jiang H."/>
            <person name="Grimmelikhuijzen C.J."/>
            <person name="Hauser F."/>
            <person name="Cazzamali G."/>
            <person name="Williamson M."/>
            <person name="Park Y."/>
            <person name="Li B."/>
            <person name="Tanaka Y."/>
            <person name="Predel R."/>
            <person name="Neupert S."/>
            <person name="Schachtner J."/>
            <person name="Verleyen P."/>
            <person name="Raible F."/>
            <person name="Bork P."/>
            <person name="Friedrich M."/>
            <person name="Walden K.K."/>
            <person name="Robertson H.M."/>
            <person name="Angeli S."/>
            <person name="Foret S."/>
            <person name="Bucher G."/>
            <person name="Schuetz S."/>
            <person name="Maleszka R."/>
            <person name="Wimmer E.A."/>
            <person name="Beeman R.W."/>
            <person name="Lorenzen M."/>
            <person name="Tomoyasu Y."/>
            <person name="Miller S.C."/>
            <person name="Grossmann D."/>
            <person name="Bucher G."/>
        </authorList>
    </citation>
    <scope>NUCLEOTIDE SEQUENCE [LARGE SCALE GENOMIC DNA]</scope>
    <source>
        <strain evidence="1 2">Georgia GA2</strain>
    </source>
</reference>